<sequence length="82" mass="8828">MSYEKVVQATERVVGTKQTIKALEDKQVKEVIVAEDADAKVLQKVTLLAEKQGVPLTKVDSMKKLGKSCGIDVSAATVAIKK</sequence>
<dbReference type="AlphaFoldDB" id="E6TSI6"/>
<keyword evidence="4" id="KW-0689">Ribosomal protein</keyword>
<dbReference type="HOGENOM" id="CLU_168063_0_0_9"/>
<evidence type="ECO:0000259" key="3">
    <source>
        <dbReference type="Pfam" id="PF01248"/>
    </source>
</evidence>
<dbReference type="eggNOG" id="COG1358">
    <property type="taxonomic scope" value="Bacteria"/>
</dbReference>
<dbReference type="InterPro" id="IPR004038">
    <property type="entry name" value="Ribosomal_eL8/eL30/eS12/Gad45"/>
</dbReference>
<keyword evidence="1 2" id="KW-0694">RNA-binding</keyword>
<organism evidence="4 5">
    <name type="scientific">Evansella cellulosilytica (strain ATCC 21833 / DSM 2522 / FERM P-1141 / JCM 9156 / N-4)</name>
    <name type="common">Bacillus cellulosilyticus</name>
    <dbReference type="NCBI Taxonomy" id="649639"/>
    <lineage>
        <taxon>Bacteria</taxon>
        <taxon>Bacillati</taxon>
        <taxon>Bacillota</taxon>
        <taxon>Bacilli</taxon>
        <taxon>Bacillales</taxon>
        <taxon>Bacillaceae</taxon>
        <taxon>Evansella</taxon>
    </lineage>
</organism>
<dbReference type="Gene3D" id="3.30.1330.30">
    <property type="match status" value="1"/>
</dbReference>
<proteinExistence type="inferred from homology"/>
<feature type="domain" description="Ribosomal protein eL8/eL30/eS12/Gadd45" evidence="3">
    <location>
        <begin position="6"/>
        <end position="81"/>
    </location>
</feature>
<dbReference type="Proteomes" id="UP000001401">
    <property type="component" value="Chromosome"/>
</dbReference>
<reference evidence="4 5" key="1">
    <citation type="submission" date="2010-12" db="EMBL/GenBank/DDBJ databases">
        <title>Complete sequence of Bacillus cellulosilyticus DSM 2522.</title>
        <authorList>
            <consortium name="US DOE Joint Genome Institute"/>
            <person name="Lucas S."/>
            <person name="Copeland A."/>
            <person name="Lapidus A."/>
            <person name="Cheng J.-F."/>
            <person name="Bruce D."/>
            <person name="Goodwin L."/>
            <person name="Pitluck S."/>
            <person name="Chertkov O."/>
            <person name="Detter J.C."/>
            <person name="Han C."/>
            <person name="Tapia R."/>
            <person name="Land M."/>
            <person name="Hauser L."/>
            <person name="Jeffries C."/>
            <person name="Kyrpides N."/>
            <person name="Ivanova N."/>
            <person name="Mikhailova N."/>
            <person name="Brumm P."/>
            <person name="Mead D."/>
            <person name="Woyke T."/>
        </authorList>
    </citation>
    <scope>NUCLEOTIDE SEQUENCE [LARGE SCALE GENOMIC DNA]</scope>
    <source>
        <strain evidence="5">ATCC 21833 / DSM 2522 / FERM P-1141 / JCM 9156 / N-4</strain>
    </source>
</reference>
<evidence type="ECO:0000256" key="2">
    <source>
        <dbReference type="HAMAP-Rule" id="MF_00574"/>
    </source>
</evidence>
<keyword evidence="4" id="KW-0687">Ribonucleoprotein</keyword>
<dbReference type="STRING" id="649639.Bcell_0110"/>
<dbReference type="OrthoDB" id="2353623at2"/>
<accession>E6TSI6</accession>
<evidence type="ECO:0000313" key="4">
    <source>
        <dbReference type="EMBL" id="ADU28401.1"/>
    </source>
</evidence>
<evidence type="ECO:0000313" key="5">
    <source>
        <dbReference type="Proteomes" id="UP000001401"/>
    </source>
</evidence>
<dbReference type="NCBIfam" id="NF010125">
    <property type="entry name" value="PRK13602.1"/>
    <property type="match status" value="1"/>
</dbReference>
<protein>
    <recommendedName>
        <fullName evidence="2">RNA-binding protein Bcell_0110</fullName>
    </recommendedName>
    <alternativeName>
        <fullName evidence="2">Ribosomal protein eL8-like</fullName>
    </alternativeName>
</protein>
<dbReference type="GO" id="GO:0005840">
    <property type="term" value="C:ribosome"/>
    <property type="evidence" value="ECO:0007669"/>
    <property type="project" value="UniProtKB-KW"/>
</dbReference>
<dbReference type="GO" id="GO:0003723">
    <property type="term" value="F:RNA binding"/>
    <property type="evidence" value="ECO:0007669"/>
    <property type="project" value="UniProtKB-UniRule"/>
</dbReference>
<gene>
    <name evidence="4" type="ordered locus">Bcell_0110</name>
</gene>
<dbReference type="HAMAP" id="MF_00574">
    <property type="entry name" value="Ribosomal_eL8_Bact"/>
    <property type="match status" value="1"/>
</dbReference>
<evidence type="ECO:0000256" key="1">
    <source>
        <dbReference type="ARBA" id="ARBA00022884"/>
    </source>
</evidence>
<keyword evidence="5" id="KW-1185">Reference proteome</keyword>
<dbReference type="InterPro" id="IPR029064">
    <property type="entry name" value="Ribosomal_eL30-like_sf"/>
</dbReference>
<dbReference type="InterPro" id="IPR023460">
    <property type="entry name" value="RNA_bf_YbxF-like"/>
</dbReference>
<name>E6TSI6_EVAC2</name>
<dbReference type="SUPFAM" id="SSF55315">
    <property type="entry name" value="L30e-like"/>
    <property type="match status" value="1"/>
</dbReference>
<dbReference type="Pfam" id="PF01248">
    <property type="entry name" value="Ribosomal_L7Ae"/>
    <property type="match status" value="1"/>
</dbReference>
<dbReference type="EMBL" id="CP002394">
    <property type="protein sequence ID" value="ADU28401.1"/>
    <property type="molecule type" value="Genomic_DNA"/>
</dbReference>
<dbReference type="RefSeq" id="WP_013486744.1">
    <property type="nucleotide sequence ID" value="NC_014829.1"/>
</dbReference>
<dbReference type="KEGG" id="bco:Bcell_0110"/>
<comment type="similarity">
    <text evidence="2">Belongs to the eukaryotic ribosomal protein eL8 family.</text>
</comment>